<dbReference type="SUPFAM" id="SSF53335">
    <property type="entry name" value="S-adenosyl-L-methionine-dependent methyltransferases"/>
    <property type="match status" value="1"/>
</dbReference>
<organism evidence="1 2">
    <name type="scientific">Cytobacillus horneckiae</name>
    <dbReference type="NCBI Taxonomy" id="549687"/>
    <lineage>
        <taxon>Bacteria</taxon>
        <taxon>Bacillati</taxon>
        <taxon>Bacillota</taxon>
        <taxon>Bacilli</taxon>
        <taxon>Bacillales</taxon>
        <taxon>Bacillaceae</taxon>
        <taxon>Cytobacillus</taxon>
    </lineage>
</organism>
<dbReference type="InterPro" id="IPR007536">
    <property type="entry name" value="16SrRNA_methylTrfase_J"/>
</dbReference>
<comment type="caution">
    <text evidence="1">The sequence shown here is derived from an EMBL/GenBank/DDBJ whole genome shotgun (WGS) entry which is preliminary data.</text>
</comment>
<evidence type="ECO:0008006" key="3">
    <source>
        <dbReference type="Google" id="ProtNLM"/>
    </source>
</evidence>
<keyword evidence="2" id="KW-1185">Reference proteome</keyword>
<dbReference type="Proteomes" id="UP000233343">
    <property type="component" value="Unassembled WGS sequence"/>
</dbReference>
<dbReference type="Pfam" id="PF04445">
    <property type="entry name" value="SAM_MT"/>
    <property type="match status" value="1"/>
</dbReference>
<dbReference type="PANTHER" id="PTHR36112">
    <property type="entry name" value="RIBOSOMAL RNA SMALL SUBUNIT METHYLTRANSFERASE J"/>
    <property type="match status" value="1"/>
</dbReference>
<reference evidence="1 2" key="1">
    <citation type="journal article" date="2010" name="Int. J. Syst. Evol. Microbiol.">
        <title>Bacillus horneckiae sp. nov., isolated from a spacecraft-assembly clean room.</title>
        <authorList>
            <person name="Vaishampayan P."/>
            <person name="Probst A."/>
            <person name="Krishnamurthi S."/>
            <person name="Ghosh S."/>
            <person name="Osman S."/>
            <person name="McDowall A."/>
            <person name="Ruckmani A."/>
            <person name="Mayilraj S."/>
            <person name="Venkateswaran K."/>
        </authorList>
    </citation>
    <scope>NUCLEOTIDE SEQUENCE [LARGE SCALE GENOMIC DNA]</scope>
    <source>
        <strain evidence="2">1PO1SC</strain>
    </source>
</reference>
<dbReference type="GO" id="GO:0008990">
    <property type="term" value="F:rRNA (guanine-N2-)-methyltransferase activity"/>
    <property type="evidence" value="ECO:0007669"/>
    <property type="project" value="InterPro"/>
</dbReference>
<evidence type="ECO:0000313" key="1">
    <source>
        <dbReference type="EMBL" id="PKG30071.1"/>
    </source>
</evidence>
<evidence type="ECO:0000313" key="2">
    <source>
        <dbReference type="Proteomes" id="UP000233343"/>
    </source>
</evidence>
<accession>A0A2N0ZKM5</accession>
<sequence length="258" mass="29271">MFVTTSGRTNGEKINEAKEIAQSFNVQYIARRKDSILELQRQQDSDCLVVGKNRLELYARREQQPFFFHPSSGMFRLKRLESGGYDPFIEASGLKKGKSLLDCTLGLASDSIVASYAVGAQGLVTGIEGNKVIAYIVSEGLQTWDCGNESMNQALRRVNVMNALSLSYLQQLPDLSYDCVYFDPMFETTITESEGIHALRSYAVQEGLTESMMREAMRVAKERVVLKDHFRSSRFEKFPFEVIKRKSAKFHYGIIKKE</sequence>
<dbReference type="RefSeq" id="WP_066200265.1">
    <property type="nucleotide sequence ID" value="NZ_JAFDQP010000009.1"/>
</dbReference>
<dbReference type="AlphaFoldDB" id="A0A2N0ZKM5"/>
<dbReference type="Gene3D" id="3.40.50.150">
    <property type="entry name" value="Vaccinia Virus protein VP39"/>
    <property type="match status" value="1"/>
</dbReference>
<gene>
    <name evidence="1" type="ORF">CWS20_03495</name>
</gene>
<dbReference type="EMBL" id="PISD01000008">
    <property type="protein sequence ID" value="PKG30071.1"/>
    <property type="molecule type" value="Genomic_DNA"/>
</dbReference>
<protein>
    <recommendedName>
        <fullName evidence="3">Protein-L-IsoD(D-D) O-methyltransferase</fullName>
    </recommendedName>
</protein>
<proteinExistence type="predicted"/>
<name>A0A2N0ZKM5_9BACI</name>
<dbReference type="PANTHER" id="PTHR36112:SF1">
    <property type="entry name" value="RIBOSOMAL RNA SMALL SUBUNIT METHYLTRANSFERASE J"/>
    <property type="match status" value="1"/>
</dbReference>
<dbReference type="InterPro" id="IPR029063">
    <property type="entry name" value="SAM-dependent_MTases_sf"/>
</dbReference>